<dbReference type="EMBL" id="JADKCH010000032">
    <property type="protein sequence ID" value="MBK8573763.1"/>
    <property type="molecule type" value="Genomic_DNA"/>
</dbReference>
<keyword evidence="1" id="KW-0812">Transmembrane</keyword>
<accession>A0A936F486</accession>
<comment type="caution">
    <text evidence="2">The sequence shown here is derived from an EMBL/GenBank/DDBJ whole genome shotgun (WGS) entry which is preliminary data.</text>
</comment>
<dbReference type="Proteomes" id="UP000709959">
    <property type="component" value="Unassembled WGS sequence"/>
</dbReference>
<dbReference type="AlphaFoldDB" id="A0A936F486"/>
<name>A0A936F486_9BACT</name>
<feature type="transmembrane region" description="Helical" evidence="1">
    <location>
        <begin position="48"/>
        <end position="68"/>
    </location>
</feature>
<gene>
    <name evidence="2" type="ORF">IPN91_14350</name>
</gene>
<organism evidence="2 3">
    <name type="scientific">Candidatus Geothrix odensensis</name>
    <dbReference type="NCBI Taxonomy" id="2954440"/>
    <lineage>
        <taxon>Bacteria</taxon>
        <taxon>Pseudomonadati</taxon>
        <taxon>Acidobacteriota</taxon>
        <taxon>Holophagae</taxon>
        <taxon>Holophagales</taxon>
        <taxon>Holophagaceae</taxon>
        <taxon>Geothrix</taxon>
    </lineage>
</organism>
<protein>
    <submittedName>
        <fullName evidence="2">DUF3185 domain-containing protein</fullName>
    </submittedName>
</protein>
<evidence type="ECO:0000313" key="3">
    <source>
        <dbReference type="Proteomes" id="UP000709959"/>
    </source>
</evidence>
<keyword evidence="1" id="KW-0472">Membrane</keyword>
<proteinExistence type="predicted"/>
<keyword evidence="1" id="KW-1133">Transmembrane helix</keyword>
<sequence length="73" mass="7653">MRPNTLLAVLLIAAGVAALIYQGVSYTTREKVVDVGAIHVTAERTRSISLPPVFGILAIVGGGVLLVLGNRNR</sequence>
<evidence type="ECO:0000256" key="1">
    <source>
        <dbReference type="SAM" id="Phobius"/>
    </source>
</evidence>
<reference evidence="2 3" key="1">
    <citation type="submission" date="2020-10" db="EMBL/GenBank/DDBJ databases">
        <title>Connecting structure to function with the recovery of over 1000 high-quality activated sludge metagenome-assembled genomes encoding full-length rRNA genes using long-read sequencing.</title>
        <authorList>
            <person name="Singleton C.M."/>
            <person name="Petriglieri F."/>
            <person name="Kristensen J.M."/>
            <person name="Kirkegaard R.H."/>
            <person name="Michaelsen T.Y."/>
            <person name="Andersen M.H."/>
            <person name="Karst S.M."/>
            <person name="Dueholm M.S."/>
            <person name="Nielsen P.H."/>
            <person name="Albertsen M."/>
        </authorList>
    </citation>
    <scope>NUCLEOTIDE SEQUENCE [LARGE SCALE GENOMIC DNA]</scope>
    <source>
        <strain evidence="2">OdNE_18-Q3-R46-58_MAXAC.008</strain>
    </source>
</reference>
<evidence type="ECO:0000313" key="2">
    <source>
        <dbReference type="EMBL" id="MBK8573763.1"/>
    </source>
</evidence>